<gene>
    <name evidence="8" type="ORF">CLUP02_12705</name>
</gene>
<dbReference type="GO" id="GO:0006351">
    <property type="term" value="P:DNA-templated transcription"/>
    <property type="evidence" value="ECO:0007669"/>
    <property type="project" value="InterPro"/>
</dbReference>
<sequence length="739" mass="81776">MADKHESEPATSGTNNSPERGNSREVAERSPDLNRRSGIALCRSNAITKLQTAPTVLGLGCIAPGLRADTQHNVEGYNALDSPDSAVSASTTGLTLLCRSATDVNSPTGQSDKHPSMPSSTSTEGMAHYVRAPHPQVISATGACSLLSRQGLAQVEHLVGDSRLTDALNDLQHQFQSLHSASYLQPEDTNNPLPDHQVVADCVNGYMATTNMSIRLFQESEIQTAMRSYLLGQRIEDPGWWMAVNVMLAYTLRKQSRMRNKAVYKKYIHNALGMIPNVLIRSPSPLTIGSLLSMVLFYKFTFENHVAQSLSGLAVQLLLMSGYHRPETFRTAFTPSTLSPSDRLHRRRLFWQAYILDHDLMLRIGQPPLIKDEFLLDLPEEYPADGYSMYHFPNNASLNFFLQQVRLARIQGRISSELYSSAKVSSSELEAQIVRLDSELEEWRRGIPEVIHPECFECLIDGDYRRMACLTTLHFTYFQLVVAIHSAAFRLPYLGDREGIQPDNIGPSLALCVSASRAAISLLGYHQTEHPYTPYLLYQVAWSADVLFVNILHNKMASSATQDLSLLSAVISFFQKYDPDHQSVILYQIIRIMVDVASSILNDTAVLATNPLSIGPTSHNAQVSIFAPIDGVPTTRSMTSEEYTSFSSADTTAMKTTAAVQPGNISSNCDAAVFIRVTSAADIEQYSQLDVVSMASTTTPEAPFFGGVLDVANWGLPMEYHPQLWQYQEILNHSLSDQD</sequence>
<dbReference type="GO" id="GO:0003700">
    <property type="term" value="F:DNA-binding transcription factor activity"/>
    <property type="evidence" value="ECO:0007669"/>
    <property type="project" value="InterPro"/>
</dbReference>
<keyword evidence="4" id="KW-0804">Transcription</keyword>
<dbReference type="PANTHER" id="PTHR46910:SF37">
    <property type="entry name" value="ZN(II)2CYS6 TRANSCRIPTION FACTOR (EUROFUNG)"/>
    <property type="match status" value="1"/>
</dbReference>
<dbReference type="InterPro" id="IPR007219">
    <property type="entry name" value="XnlR_reg_dom"/>
</dbReference>
<evidence type="ECO:0000256" key="5">
    <source>
        <dbReference type="ARBA" id="ARBA00023242"/>
    </source>
</evidence>
<accession>A0A9Q8WKR0</accession>
<keyword evidence="3" id="KW-0238">DNA-binding</keyword>
<keyword evidence="2" id="KW-0805">Transcription regulation</keyword>
<dbReference type="GO" id="GO:0003677">
    <property type="term" value="F:DNA binding"/>
    <property type="evidence" value="ECO:0007669"/>
    <property type="project" value="UniProtKB-KW"/>
</dbReference>
<dbReference type="CDD" id="cd12148">
    <property type="entry name" value="fungal_TF_MHR"/>
    <property type="match status" value="1"/>
</dbReference>
<feature type="domain" description="Xylanolytic transcriptional activator regulatory" evidence="7">
    <location>
        <begin position="307"/>
        <end position="385"/>
    </location>
</feature>
<keyword evidence="9" id="KW-1185">Reference proteome</keyword>
<evidence type="ECO:0000256" key="4">
    <source>
        <dbReference type="ARBA" id="ARBA00023163"/>
    </source>
</evidence>
<protein>
    <submittedName>
        <fullName evidence="8">Fungal specific transcription factor domain-containing protein</fullName>
    </submittedName>
</protein>
<feature type="region of interest" description="Disordered" evidence="6">
    <location>
        <begin position="102"/>
        <end position="124"/>
    </location>
</feature>
<dbReference type="AlphaFoldDB" id="A0A9Q8WKR0"/>
<evidence type="ECO:0000313" key="9">
    <source>
        <dbReference type="Proteomes" id="UP000830671"/>
    </source>
</evidence>
<reference evidence="8" key="1">
    <citation type="journal article" date="2021" name="Mol. Plant Microbe Interact.">
        <title>Complete Genome Sequence of the Plant-Pathogenic Fungus Colletotrichum lupini.</title>
        <authorList>
            <person name="Baroncelli R."/>
            <person name="Pensec F."/>
            <person name="Da Lio D."/>
            <person name="Boufleur T."/>
            <person name="Vicente I."/>
            <person name="Sarrocco S."/>
            <person name="Picot A."/>
            <person name="Baraldi E."/>
            <person name="Sukno S."/>
            <person name="Thon M."/>
            <person name="Le Floch G."/>
        </authorList>
    </citation>
    <scope>NUCLEOTIDE SEQUENCE</scope>
    <source>
        <strain evidence="8">IMI 504893</strain>
    </source>
</reference>
<evidence type="ECO:0000256" key="1">
    <source>
        <dbReference type="ARBA" id="ARBA00004123"/>
    </source>
</evidence>
<dbReference type="Pfam" id="PF04082">
    <property type="entry name" value="Fungal_trans"/>
    <property type="match status" value="1"/>
</dbReference>
<keyword evidence="5" id="KW-0539">Nucleus</keyword>
<evidence type="ECO:0000259" key="7">
    <source>
        <dbReference type="SMART" id="SM00906"/>
    </source>
</evidence>
<organism evidence="8 9">
    <name type="scientific">Colletotrichum lupini</name>
    <dbReference type="NCBI Taxonomy" id="145971"/>
    <lineage>
        <taxon>Eukaryota</taxon>
        <taxon>Fungi</taxon>
        <taxon>Dikarya</taxon>
        <taxon>Ascomycota</taxon>
        <taxon>Pezizomycotina</taxon>
        <taxon>Sordariomycetes</taxon>
        <taxon>Hypocreomycetidae</taxon>
        <taxon>Glomerellales</taxon>
        <taxon>Glomerellaceae</taxon>
        <taxon>Colletotrichum</taxon>
        <taxon>Colletotrichum acutatum species complex</taxon>
    </lineage>
</organism>
<proteinExistence type="predicted"/>
<dbReference type="GeneID" id="73346678"/>
<evidence type="ECO:0000313" key="8">
    <source>
        <dbReference type="EMBL" id="UQC87203.1"/>
    </source>
</evidence>
<dbReference type="Proteomes" id="UP000830671">
    <property type="component" value="Chromosome 6"/>
</dbReference>
<evidence type="ECO:0000256" key="3">
    <source>
        <dbReference type="ARBA" id="ARBA00023125"/>
    </source>
</evidence>
<dbReference type="PANTHER" id="PTHR46910">
    <property type="entry name" value="TRANSCRIPTION FACTOR PDR1"/>
    <property type="match status" value="1"/>
</dbReference>
<evidence type="ECO:0000256" key="2">
    <source>
        <dbReference type="ARBA" id="ARBA00023015"/>
    </source>
</evidence>
<dbReference type="EMBL" id="CP019478">
    <property type="protein sequence ID" value="UQC87203.1"/>
    <property type="molecule type" value="Genomic_DNA"/>
</dbReference>
<evidence type="ECO:0000256" key="6">
    <source>
        <dbReference type="SAM" id="MobiDB-lite"/>
    </source>
</evidence>
<dbReference type="InterPro" id="IPR050987">
    <property type="entry name" value="AtrR-like"/>
</dbReference>
<feature type="compositionally biased region" description="Polar residues" evidence="6">
    <location>
        <begin position="9"/>
        <end position="20"/>
    </location>
</feature>
<feature type="compositionally biased region" description="Basic and acidic residues" evidence="6">
    <location>
        <begin position="21"/>
        <end position="33"/>
    </location>
</feature>
<dbReference type="KEGG" id="clup:CLUP02_12705"/>
<comment type="subcellular location">
    <subcellularLocation>
        <location evidence="1">Nucleus</location>
    </subcellularLocation>
</comment>
<dbReference type="GO" id="GO:0008270">
    <property type="term" value="F:zinc ion binding"/>
    <property type="evidence" value="ECO:0007669"/>
    <property type="project" value="InterPro"/>
</dbReference>
<name>A0A9Q8WKR0_9PEZI</name>
<dbReference type="SMART" id="SM00906">
    <property type="entry name" value="Fungal_trans"/>
    <property type="match status" value="1"/>
</dbReference>
<dbReference type="RefSeq" id="XP_049148814.1">
    <property type="nucleotide sequence ID" value="XM_049291668.1"/>
</dbReference>
<dbReference type="GO" id="GO:0005634">
    <property type="term" value="C:nucleus"/>
    <property type="evidence" value="ECO:0007669"/>
    <property type="project" value="UniProtKB-SubCell"/>
</dbReference>
<feature type="region of interest" description="Disordered" evidence="6">
    <location>
        <begin position="1"/>
        <end position="33"/>
    </location>
</feature>